<keyword evidence="2" id="KW-1185">Reference proteome</keyword>
<dbReference type="HOGENOM" id="CLU_209767_0_0_11"/>
<dbReference type="EMBL" id="AEET01000033">
    <property type="protein sequence ID" value="EFM45644.1"/>
    <property type="molecule type" value="Genomic_DNA"/>
</dbReference>
<name>E0QRD6_9ACTO</name>
<comment type="caution">
    <text evidence="1">The sequence shown here is derived from an EMBL/GenBank/DDBJ whole genome shotgun (WGS) entry which is preliminary data.</text>
</comment>
<proteinExistence type="predicted"/>
<sequence>MKRVSGWEESWVLSGEFTRHAENVSCGGLVDFEIHGCDYLKTW</sequence>
<reference evidence="1" key="1">
    <citation type="submission" date="2010-08" db="EMBL/GenBank/DDBJ databases">
        <authorList>
            <person name="Muzny D."/>
            <person name="Qin X."/>
            <person name="Deng J."/>
            <person name="Jiang H."/>
            <person name="Liu Y."/>
            <person name="Qu J."/>
            <person name="Song X.-Z."/>
            <person name="Zhang L."/>
            <person name="Thornton R."/>
            <person name="Coyle M."/>
            <person name="Francisco L."/>
            <person name="Jackson L."/>
            <person name="Javaid M."/>
            <person name="Korchina V."/>
            <person name="Kovar C."/>
            <person name="Mata R."/>
            <person name="Mathew T."/>
            <person name="Ngo R."/>
            <person name="Nguyen L."/>
            <person name="Nguyen N."/>
            <person name="Okwuonu G."/>
            <person name="Ongeri F."/>
            <person name="Pham C."/>
            <person name="Simmons D."/>
            <person name="Wilczek-Boney K."/>
            <person name="Hale W."/>
            <person name="Jakkamsetti A."/>
            <person name="Pham P."/>
            <person name="Ruth R."/>
            <person name="San Lucas F."/>
            <person name="Warren J."/>
            <person name="Zhang J."/>
            <person name="Zhao Z."/>
            <person name="Zhou C."/>
            <person name="Zhu D."/>
            <person name="Lee S."/>
            <person name="Bess C."/>
            <person name="Blankenburg K."/>
            <person name="Forbes L."/>
            <person name="Fu Q."/>
            <person name="Gubbala S."/>
            <person name="Hirani K."/>
            <person name="Jayaseelan J.C."/>
            <person name="Lara F."/>
            <person name="Munidasa M."/>
            <person name="Palculict T."/>
            <person name="Patil S."/>
            <person name="Pu L.-L."/>
            <person name="Saada N."/>
            <person name="Tang L."/>
            <person name="Weissenberger G."/>
            <person name="Zhu Y."/>
            <person name="Hemphill L."/>
            <person name="Shang Y."/>
            <person name="Youmans B."/>
            <person name="Ayvaz T."/>
            <person name="Ross M."/>
            <person name="Santibanez J."/>
            <person name="Aqrawi P."/>
            <person name="Gross S."/>
            <person name="Joshi V."/>
            <person name="Fowler G."/>
            <person name="Nazareth L."/>
            <person name="Reid J."/>
            <person name="Worley K."/>
            <person name="Petrosino J."/>
            <person name="Highlander S."/>
            <person name="Gibbs R."/>
        </authorList>
    </citation>
    <scope>NUCLEOTIDE SEQUENCE [LARGE SCALE GENOMIC DNA]</scope>
    <source>
        <strain evidence="1">ATCC 35239</strain>
    </source>
</reference>
<accession>E0QRD6</accession>
<gene>
    <name evidence="1" type="ORF">HMPREF0580_1451</name>
</gene>
<protein>
    <submittedName>
        <fullName evidence="1">Uncharacterized protein</fullName>
    </submittedName>
</protein>
<evidence type="ECO:0000313" key="2">
    <source>
        <dbReference type="Proteomes" id="UP000003045"/>
    </source>
</evidence>
<organism evidence="1 2">
    <name type="scientific">Mobiluncus mulieris ATCC 35239</name>
    <dbReference type="NCBI Taxonomy" id="871571"/>
    <lineage>
        <taxon>Bacteria</taxon>
        <taxon>Bacillati</taxon>
        <taxon>Actinomycetota</taxon>
        <taxon>Actinomycetes</taxon>
        <taxon>Actinomycetales</taxon>
        <taxon>Actinomycetaceae</taxon>
        <taxon>Mobiluncus</taxon>
    </lineage>
</organism>
<evidence type="ECO:0000313" key="1">
    <source>
        <dbReference type="EMBL" id="EFM45644.1"/>
    </source>
</evidence>
<dbReference type="Proteomes" id="UP000003045">
    <property type="component" value="Unassembled WGS sequence"/>
</dbReference>
<dbReference type="AlphaFoldDB" id="E0QRD6"/>